<feature type="region of interest" description="Disordered" evidence="1">
    <location>
        <begin position="21"/>
        <end position="40"/>
    </location>
</feature>
<evidence type="ECO:0000256" key="1">
    <source>
        <dbReference type="SAM" id="MobiDB-lite"/>
    </source>
</evidence>
<gene>
    <name evidence="3" type="ORF">SAMN05216270_12523</name>
</gene>
<feature type="compositionally biased region" description="Pro residues" evidence="1">
    <location>
        <begin position="27"/>
        <end position="36"/>
    </location>
</feature>
<organism evidence="3 4">
    <name type="scientific">Glycomyces harbinensis</name>
    <dbReference type="NCBI Taxonomy" id="58114"/>
    <lineage>
        <taxon>Bacteria</taxon>
        <taxon>Bacillati</taxon>
        <taxon>Actinomycetota</taxon>
        <taxon>Actinomycetes</taxon>
        <taxon>Glycomycetales</taxon>
        <taxon>Glycomycetaceae</taxon>
        <taxon>Glycomyces</taxon>
    </lineage>
</organism>
<proteinExistence type="predicted"/>
<feature type="transmembrane region" description="Helical" evidence="2">
    <location>
        <begin position="50"/>
        <end position="70"/>
    </location>
</feature>
<reference evidence="4" key="1">
    <citation type="submission" date="2016-10" db="EMBL/GenBank/DDBJ databases">
        <authorList>
            <person name="Varghese N."/>
            <person name="Submissions S."/>
        </authorList>
    </citation>
    <scope>NUCLEOTIDE SEQUENCE [LARGE SCALE GENOMIC DNA]</scope>
    <source>
        <strain evidence="4">CGMCC 4.3516</strain>
    </source>
</reference>
<dbReference type="STRING" id="58114.SAMN05216270_12523"/>
<keyword evidence="4" id="KW-1185">Reference proteome</keyword>
<keyword evidence="2" id="KW-0812">Transmembrane</keyword>
<accession>A0A1G7DGV1</accession>
<dbReference type="AlphaFoldDB" id="A0A1G7DGV1"/>
<evidence type="ECO:0000313" key="4">
    <source>
        <dbReference type="Proteomes" id="UP000198949"/>
    </source>
</evidence>
<evidence type="ECO:0008006" key="5">
    <source>
        <dbReference type="Google" id="ProtNLM"/>
    </source>
</evidence>
<name>A0A1G7DGV1_9ACTN</name>
<keyword evidence="2" id="KW-0472">Membrane</keyword>
<keyword evidence="2" id="KW-1133">Transmembrane helix</keyword>
<evidence type="ECO:0000313" key="3">
    <source>
        <dbReference type="EMBL" id="SDE50791.1"/>
    </source>
</evidence>
<dbReference type="Proteomes" id="UP000198949">
    <property type="component" value="Unassembled WGS sequence"/>
</dbReference>
<sequence>MSGAPAPDRWDAEISIDLGAVDAFPDPGEPPPPTPRRPWLGLPPGRENVLLAYAAIVITLVAAAVALVKVSPLSRPLAEKTVAAYLEAVHDGDVDAAMSYTNLDEPVGDFMVPEALDDSWRIVKVAQVEYSENRVAGAAVALVYAEIEAEDGTRAGYRYRVGLENGRAEIENALMTADAYAAFDHLAINGVTVPVDRETGFVEVMLLPGVYRFYPDLPSTLEPDTEPRILALGTQFTMFGEEYADPWLPVPWMHATEEGQAAVEAALRAHFDGCAAEPSLELCPFTLPADPDRDVALAPGGAWEITAYPQVQVQWWWYEEGEGFTVVATVPGEARAQVVIVEGGQARLATVSCPIWTDGLTADLDFEGGVTIGEGPDGVDEQCRSLVEVG</sequence>
<dbReference type="OrthoDB" id="3818356at2"/>
<dbReference type="EMBL" id="FNAD01000025">
    <property type="protein sequence ID" value="SDE50791.1"/>
    <property type="molecule type" value="Genomic_DNA"/>
</dbReference>
<protein>
    <recommendedName>
        <fullName evidence="5">DUF4878 domain-containing protein</fullName>
    </recommendedName>
</protein>
<dbReference type="RefSeq" id="WP_091040533.1">
    <property type="nucleotide sequence ID" value="NZ_FNAD01000025.1"/>
</dbReference>
<evidence type="ECO:0000256" key="2">
    <source>
        <dbReference type="SAM" id="Phobius"/>
    </source>
</evidence>